<dbReference type="GO" id="GO:0016020">
    <property type="term" value="C:membrane"/>
    <property type="evidence" value="ECO:0007669"/>
    <property type="project" value="InterPro"/>
</dbReference>
<dbReference type="EMBL" id="GBHO01040634">
    <property type="protein sequence ID" value="JAG02970.1"/>
    <property type="molecule type" value="Transcribed_RNA"/>
</dbReference>
<dbReference type="PROSITE" id="PS50892">
    <property type="entry name" value="V_SNARE"/>
    <property type="match status" value="1"/>
</dbReference>
<gene>
    <name evidence="4" type="primary">Syb_3</name>
    <name evidence="4" type="ORF">CM83_71792</name>
    <name evidence="5" type="ORF">g.38707</name>
</gene>
<evidence type="ECO:0000256" key="1">
    <source>
        <dbReference type="PROSITE-ProRule" id="PRU00290"/>
    </source>
</evidence>
<protein>
    <submittedName>
        <fullName evidence="4">Synaptobrevin</fullName>
    </submittedName>
</protein>
<reference evidence="4" key="1">
    <citation type="journal article" date="2014" name="PLoS ONE">
        <title>Transcriptome-Based Identification of ABC Transporters in the Western Tarnished Plant Bug Lygus hesperus.</title>
        <authorList>
            <person name="Hull J.J."/>
            <person name="Chaney K."/>
            <person name="Geib S.M."/>
            <person name="Fabrick J.A."/>
            <person name="Brent C.S."/>
            <person name="Walsh D."/>
            <person name="Lavine L.C."/>
        </authorList>
    </citation>
    <scope>NUCLEOTIDE SEQUENCE</scope>
</reference>
<keyword evidence="2" id="KW-0472">Membrane</keyword>
<dbReference type="InterPro" id="IPR001388">
    <property type="entry name" value="Synaptobrevin-like"/>
</dbReference>
<feature type="transmembrane region" description="Helical" evidence="2">
    <location>
        <begin position="108"/>
        <end position="127"/>
    </location>
</feature>
<dbReference type="InterPro" id="IPR016444">
    <property type="entry name" value="Synaptobrevin/VAMP"/>
</dbReference>
<keyword evidence="2" id="KW-0812">Transmembrane</keyword>
<dbReference type="EMBL" id="GDHC01001526">
    <property type="protein sequence ID" value="JAQ17103.1"/>
    <property type="molecule type" value="Transcribed_RNA"/>
</dbReference>
<organism evidence="4">
    <name type="scientific">Lygus hesperus</name>
    <name type="common">Western plant bug</name>
    <dbReference type="NCBI Taxonomy" id="30085"/>
    <lineage>
        <taxon>Eukaryota</taxon>
        <taxon>Metazoa</taxon>
        <taxon>Ecdysozoa</taxon>
        <taxon>Arthropoda</taxon>
        <taxon>Hexapoda</taxon>
        <taxon>Insecta</taxon>
        <taxon>Pterygota</taxon>
        <taxon>Neoptera</taxon>
        <taxon>Paraneoptera</taxon>
        <taxon>Hemiptera</taxon>
        <taxon>Heteroptera</taxon>
        <taxon>Panheteroptera</taxon>
        <taxon>Cimicomorpha</taxon>
        <taxon>Miridae</taxon>
        <taxon>Mirini</taxon>
        <taxon>Lygus</taxon>
    </lineage>
</organism>
<evidence type="ECO:0000313" key="4">
    <source>
        <dbReference type="EMBL" id="JAG02970.1"/>
    </source>
</evidence>
<dbReference type="GO" id="GO:0016192">
    <property type="term" value="P:vesicle-mediated transport"/>
    <property type="evidence" value="ECO:0007669"/>
    <property type="project" value="InterPro"/>
</dbReference>
<dbReference type="Gene3D" id="1.20.5.110">
    <property type="match status" value="1"/>
</dbReference>
<reference evidence="5" key="3">
    <citation type="journal article" date="2016" name="Gigascience">
        <title>De novo construction of an expanded transcriptome assembly for the western tarnished plant bug, Lygus hesperus.</title>
        <authorList>
            <person name="Tassone E.E."/>
            <person name="Geib S.M."/>
            <person name="Hall B."/>
            <person name="Fabrick J.A."/>
            <person name="Brent C.S."/>
            <person name="Hull J.J."/>
        </authorList>
    </citation>
    <scope>NUCLEOTIDE SEQUENCE</scope>
</reference>
<dbReference type="CDD" id="cd15843">
    <property type="entry name" value="R-SNARE"/>
    <property type="match status" value="1"/>
</dbReference>
<dbReference type="InterPro" id="IPR042855">
    <property type="entry name" value="V_SNARE_CC"/>
</dbReference>
<keyword evidence="1" id="KW-0175">Coiled coil</keyword>
<feature type="domain" description="V-SNARE coiled-coil homology" evidence="3">
    <location>
        <begin position="44"/>
        <end position="104"/>
    </location>
</feature>
<dbReference type="PRINTS" id="PR00219">
    <property type="entry name" value="SYNAPTOBREVN"/>
</dbReference>
<name>A0A0A9WDM0_LYGHE</name>
<dbReference type="Pfam" id="PF00957">
    <property type="entry name" value="Synaptobrevin"/>
    <property type="match status" value="1"/>
</dbReference>
<dbReference type="SUPFAM" id="SSF58038">
    <property type="entry name" value="SNARE fusion complex"/>
    <property type="match status" value="1"/>
</dbReference>
<accession>A0A0A9WDM0</accession>
<sequence>MFEEWHTMLESTVDVQNINAPKSAINSKVMMVLNRILENYNTSSLHTAQVKAEQVKDVMRENIDISLQNVEKLDDMDQKSADIEASSRQFHNYTRQVRWKMLMERWKAWIVVGSVAAILLIIIIIVLST</sequence>
<reference evidence="4" key="2">
    <citation type="submission" date="2014-07" db="EMBL/GenBank/DDBJ databases">
        <authorList>
            <person name="Hull J."/>
        </authorList>
    </citation>
    <scope>NUCLEOTIDE SEQUENCE</scope>
</reference>
<keyword evidence="2" id="KW-1133">Transmembrane helix</keyword>
<dbReference type="PANTHER" id="PTHR45701">
    <property type="entry name" value="SYNAPTOBREVIN FAMILY MEMBER"/>
    <property type="match status" value="1"/>
</dbReference>
<dbReference type="AlphaFoldDB" id="A0A0A9WDM0"/>
<evidence type="ECO:0000313" key="5">
    <source>
        <dbReference type="EMBL" id="JAQ17103.1"/>
    </source>
</evidence>
<evidence type="ECO:0000259" key="3">
    <source>
        <dbReference type="PROSITE" id="PS50892"/>
    </source>
</evidence>
<evidence type="ECO:0000256" key="2">
    <source>
        <dbReference type="SAM" id="Phobius"/>
    </source>
</evidence>
<proteinExistence type="predicted"/>